<reference evidence="1 2" key="1">
    <citation type="journal article" date="2018" name="Nat. Biotechnol.">
        <title>A standardized bacterial taxonomy based on genome phylogeny substantially revises the tree of life.</title>
        <authorList>
            <person name="Parks D.H."/>
            <person name="Chuvochina M."/>
            <person name="Waite D.W."/>
            <person name="Rinke C."/>
            <person name="Skarshewski A."/>
            <person name="Chaumeil P.A."/>
            <person name="Hugenholtz P."/>
        </authorList>
    </citation>
    <scope>NUCLEOTIDE SEQUENCE [LARGE SCALE GENOMIC DNA]</scope>
    <source>
        <strain evidence="1">UBA11728</strain>
    </source>
</reference>
<evidence type="ECO:0000313" key="1">
    <source>
        <dbReference type="EMBL" id="HCL03437.1"/>
    </source>
</evidence>
<dbReference type="AlphaFoldDB" id="A0A3D2X9N4"/>
<proteinExistence type="predicted"/>
<dbReference type="EMBL" id="DPVV01000453">
    <property type="protein sequence ID" value="HCL03437.1"/>
    <property type="molecule type" value="Genomic_DNA"/>
</dbReference>
<organism evidence="1 2">
    <name type="scientific">Lachnoclostridium phytofermentans</name>
    <dbReference type="NCBI Taxonomy" id="66219"/>
    <lineage>
        <taxon>Bacteria</taxon>
        <taxon>Bacillati</taxon>
        <taxon>Bacillota</taxon>
        <taxon>Clostridia</taxon>
        <taxon>Lachnospirales</taxon>
        <taxon>Lachnospiraceae</taxon>
    </lineage>
</organism>
<comment type="caution">
    <text evidence="1">The sequence shown here is derived from an EMBL/GenBank/DDBJ whole genome shotgun (WGS) entry which is preliminary data.</text>
</comment>
<name>A0A3D2X9N4_9FIRM</name>
<evidence type="ECO:0000313" key="2">
    <source>
        <dbReference type="Proteomes" id="UP000262969"/>
    </source>
</evidence>
<accession>A0A3D2X9N4</accession>
<protein>
    <submittedName>
        <fullName evidence="1">Uncharacterized protein</fullName>
    </submittedName>
</protein>
<sequence>MLKVLVKMLSCLMVTGGNRRTAICEYMYNCDGRSLIKIFVKILADQWLNVMKSRRRLLLDNVNVGG</sequence>
<dbReference type="Proteomes" id="UP000262969">
    <property type="component" value="Unassembled WGS sequence"/>
</dbReference>
<gene>
    <name evidence="1" type="ORF">DHW61_13685</name>
</gene>